<comment type="similarity">
    <text evidence="5">Belongs to the GART family.</text>
</comment>
<dbReference type="Gene3D" id="3.40.50.170">
    <property type="entry name" value="Formyl transferase, N-terminal domain"/>
    <property type="match status" value="1"/>
</dbReference>
<dbReference type="EMBL" id="KE346362">
    <property type="protein sequence ID" value="KJE91221.1"/>
    <property type="molecule type" value="Genomic_DNA"/>
</dbReference>
<dbReference type="EC" id="2.1.2.2" evidence="2"/>
<comment type="catalytic activity">
    <reaction evidence="8">
        <text>N(1)-(5-phospho-beta-D-ribosyl)glycinamide + (6R)-10-formyltetrahydrofolate = N(2)-formyl-N(1)-(5-phospho-beta-D-ribosyl)glycinamide + (6S)-5,6,7,8-tetrahydrofolate + H(+)</text>
        <dbReference type="Rhea" id="RHEA:15053"/>
        <dbReference type="ChEBI" id="CHEBI:15378"/>
        <dbReference type="ChEBI" id="CHEBI:57453"/>
        <dbReference type="ChEBI" id="CHEBI:143788"/>
        <dbReference type="ChEBI" id="CHEBI:147286"/>
        <dbReference type="ChEBI" id="CHEBI:195366"/>
        <dbReference type="EC" id="2.1.2.2"/>
    </reaction>
</comment>
<evidence type="ECO:0000256" key="4">
    <source>
        <dbReference type="ARBA" id="ARBA00022755"/>
    </source>
</evidence>
<evidence type="ECO:0000256" key="5">
    <source>
        <dbReference type="ARBA" id="ARBA00038440"/>
    </source>
</evidence>
<dbReference type="InParanoid" id="A0A0D2U802"/>
<dbReference type="InterPro" id="IPR002376">
    <property type="entry name" value="Formyl_transf_N"/>
</dbReference>
<dbReference type="STRING" id="595528.A0A0D2U802"/>
<dbReference type="NCBIfam" id="TIGR00639">
    <property type="entry name" value="PurN"/>
    <property type="match status" value="1"/>
</dbReference>
<dbReference type="OMA" id="HYVDEGM"/>
<dbReference type="HAMAP" id="MF_01930">
    <property type="entry name" value="PurN"/>
    <property type="match status" value="1"/>
</dbReference>
<evidence type="ECO:0000256" key="2">
    <source>
        <dbReference type="ARBA" id="ARBA00012254"/>
    </source>
</evidence>
<dbReference type="PANTHER" id="PTHR43369:SF2">
    <property type="entry name" value="PHOSPHORIBOSYLGLYCINAMIDE FORMYLTRANSFERASE"/>
    <property type="match status" value="1"/>
</dbReference>
<keyword evidence="11" id="KW-1185">Reference proteome</keyword>
<dbReference type="GO" id="GO:0005737">
    <property type="term" value="C:cytoplasm"/>
    <property type="evidence" value="ECO:0007669"/>
    <property type="project" value="TreeGrafter"/>
</dbReference>
<dbReference type="PROSITE" id="PS00373">
    <property type="entry name" value="GART"/>
    <property type="match status" value="1"/>
</dbReference>
<dbReference type="AlphaFoldDB" id="A0A0D2U802"/>
<dbReference type="FunCoup" id="A0A0D2U802">
    <property type="interactions" value="242"/>
</dbReference>
<dbReference type="OrthoDB" id="5575075at2759"/>
<sequence>MAFRVVVLISGNGSNLQAIIDAHAAGTLPVELVTVMSNRKDAYGLTRATNAGIPTSYFPLKPFKDAGKTREEYDAALVAEIQKLNPDLIVLAGWMHILSKGFVDPFEGKIINLHPALPGQFDGANAIERAYEAFKKGEITSTGVMVHKVTAVVDHGEVICQKAVPILPADTLADLQERMHSTEHELIVEGVRKLATKP</sequence>
<accession>A0A0D2U802</accession>
<name>A0A0D2U802_CAPO3</name>
<organism evidence="10 11">
    <name type="scientific">Capsaspora owczarzaki (strain ATCC 30864)</name>
    <dbReference type="NCBI Taxonomy" id="595528"/>
    <lineage>
        <taxon>Eukaryota</taxon>
        <taxon>Filasterea</taxon>
        <taxon>Capsaspora</taxon>
    </lineage>
</organism>
<keyword evidence="3 10" id="KW-0808">Transferase</keyword>
<protein>
    <recommendedName>
        <fullName evidence="2">phosphoribosylglycinamide formyltransferase 1</fullName>
        <ecNumber evidence="2">2.1.2.2</ecNumber>
    </recommendedName>
    <alternativeName>
        <fullName evidence="7">5'-phosphoribosylglycinamide transformylase</fullName>
    </alternativeName>
    <alternativeName>
        <fullName evidence="6">GAR transformylase</fullName>
    </alternativeName>
</protein>
<evidence type="ECO:0000313" key="11">
    <source>
        <dbReference type="Proteomes" id="UP000008743"/>
    </source>
</evidence>
<evidence type="ECO:0000256" key="8">
    <source>
        <dbReference type="ARBA" id="ARBA00047664"/>
    </source>
</evidence>
<evidence type="ECO:0000313" key="10">
    <source>
        <dbReference type="EMBL" id="KJE91221.1"/>
    </source>
</evidence>
<gene>
    <name evidence="10" type="ORF">CAOG_002387</name>
</gene>
<dbReference type="PhylomeDB" id="A0A0D2U802"/>
<proteinExistence type="inferred from homology"/>
<dbReference type="InterPro" id="IPR001555">
    <property type="entry name" value="GART_AS"/>
</dbReference>
<dbReference type="SUPFAM" id="SSF53328">
    <property type="entry name" value="Formyltransferase"/>
    <property type="match status" value="1"/>
</dbReference>
<evidence type="ECO:0000259" key="9">
    <source>
        <dbReference type="Pfam" id="PF00551"/>
    </source>
</evidence>
<dbReference type="CDD" id="cd08645">
    <property type="entry name" value="FMT_core_GART"/>
    <property type="match status" value="1"/>
</dbReference>
<evidence type="ECO:0000256" key="6">
    <source>
        <dbReference type="ARBA" id="ARBA00041324"/>
    </source>
</evidence>
<dbReference type="eggNOG" id="KOG3076">
    <property type="taxonomic scope" value="Eukaryota"/>
</dbReference>
<dbReference type="GO" id="GO:0006189">
    <property type="term" value="P:'de novo' IMP biosynthetic process"/>
    <property type="evidence" value="ECO:0007669"/>
    <property type="project" value="UniProtKB-UniPathway"/>
</dbReference>
<dbReference type="InterPro" id="IPR036477">
    <property type="entry name" value="Formyl_transf_N_sf"/>
</dbReference>
<comment type="pathway">
    <text evidence="1">Purine metabolism; IMP biosynthesis via de novo pathway; N(2)-formyl-N(1)-(5-phospho-D-ribosyl)glycinamide from N(1)-(5-phospho-D-ribosyl)glycinamide (10-formyl THF route): step 1/1.</text>
</comment>
<reference evidence="11" key="1">
    <citation type="submission" date="2011-02" db="EMBL/GenBank/DDBJ databases">
        <title>The Genome Sequence of Capsaspora owczarzaki ATCC 30864.</title>
        <authorList>
            <person name="Russ C."/>
            <person name="Cuomo C."/>
            <person name="Burger G."/>
            <person name="Gray M.W."/>
            <person name="Holland P.W.H."/>
            <person name="King N."/>
            <person name="Lang F.B.F."/>
            <person name="Roger A.J."/>
            <person name="Ruiz-Trillo I."/>
            <person name="Young S.K."/>
            <person name="Zeng Q."/>
            <person name="Gargeya S."/>
            <person name="Alvarado L."/>
            <person name="Berlin A."/>
            <person name="Chapman S.B."/>
            <person name="Chen Z."/>
            <person name="Freedman E."/>
            <person name="Gellesch M."/>
            <person name="Goldberg J."/>
            <person name="Griggs A."/>
            <person name="Gujja S."/>
            <person name="Heilman E."/>
            <person name="Heiman D."/>
            <person name="Howarth C."/>
            <person name="Mehta T."/>
            <person name="Neiman D."/>
            <person name="Pearson M."/>
            <person name="Roberts A."/>
            <person name="Saif S."/>
            <person name="Shea T."/>
            <person name="Shenoy N."/>
            <person name="Sisk P."/>
            <person name="Stolte C."/>
            <person name="Sykes S."/>
            <person name="White J."/>
            <person name="Yandava C."/>
            <person name="Haas B."/>
            <person name="Nusbaum C."/>
            <person name="Birren B."/>
        </authorList>
    </citation>
    <scope>NUCLEOTIDE SEQUENCE</scope>
    <source>
        <strain evidence="11">ATCC 30864</strain>
    </source>
</reference>
<evidence type="ECO:0000256" key="3">
    <source>
        <dbReference type="ARBA" id="ARBA00022679"/>
    </source>
</evidence>
<dbReference type="GO" id="GO:0004644">
    <property type="term" value="F:phosphoribosylglycinamide formyltransferase activity"/>
    <property type="evidence" value="ECO:0007669"/>
    <property type="project" value="UniProtKB-EC"/>
</dbReference>
<dbReference type="PANTHER" id="PTHR43369">
    <property type="entry name" value="PHOSPHORIBOSYLGLYCINAMIDE FORMYLTRANSFERASE"/>
    <property type="match status" value="1"/>
</dbReference>
<dbReference type="Proteomes" id="UP000008743">
    <property type="component" value="Unassembled WGS sequence"/>
</dbReference>
<evidence type="ECO:0000256" key="1">
    <source>
        <dbReference type="ARBA" id="ARBA00005054"/>
    </source>
</evidence>
<keyword evidence="4" id="KW-0658">Purine biosynthesis</keyword>
<dbReference type="InterPro" id="IPR004607">
    <property type="entry name" value="GART"/>
</dbReference>
<dbReference type="UniPathway" id="UPA00074">
    <property type="reaction ID" value="UER00126"/>
</dbReference>
<dbReference type="Pfam" id="PF00551">
    <property type="entry name" value="Formyl_trans_N"/>
    <property type="match status" value="1"/>
</dbReference>
<evidence type="ECO:0000256" key="7">
    <source>
        <dbReference type="ARBA" id="ARBA00041682"/>
    </source>
</evidence>
<feature type="domain" description="Formyl transferase N-terminal" evidence="9">
    <location>
        <begin position="4"/>
        <end position="189"/>
    </location>
</feature>
<dbReference type="RefSeq" id="XP_004349137.1">
    <property type="nucleotide sequence ID" value="XM_004349087.2"/>
</dbReference>